<dbReference type="PATRIC" id="fig|573737.6.peg.6009"/>
<protein>
    <submittedName>
        <fullName evidence="1">Uncharacterized protein</fullName>
    </submittedName>
</protein>
<geneLocation type="plasmid" evidence="1 2">
    <name>pPO70-2</name>
</geneLocation>
<reference evidence="1" key="1">
    <citation type="submission" date="2016-06" db="EMBL/GenBank/DDBJ databases">
        <title>Pandoraea oxalativorans DSM 23570 Genome Sequencing.</title>
        <authorList>
            <person name="Ee R."/>
            <person name="Lim Y.-L."/>
            <person name="Yong D."/>
            <person name="Yin W.-F."/>
            <person name="Chan K.-G."/>
        </authorList>
    </citation>
    <scope>NUCLEOTIDE SEQUENCE</scope>
    <source>
        <strain evidence="1">DSM 23570</strain>
        <plasmid evidence="1">pPO70-2</plasmid>
    </source>
</reference>
<accession>A0A0G3IGH7</accession>
<dbReference type="OrthoDB" id="9255586at2"/>
<gene>
    <name evidence="1" type="ORF">MB84_29815</name>
</gene>
<keyword evidence="2" id="KW-1185">Reference proteome</keyword>
<dbReference type="Proteomes" id="UP000035050">
    <property type="component" value="Plasmid pPO70-2"/>
</dbReference>
<proteinExistence type="predicted"/>
<organism evidence="1 2">
    <name type="scientific">Pandoraea oxalativorans</name>
    <dbReference type="NCBI Taxonomy" id="573737"/>
    <lineage>
        <taxon>Bacteria</taxon>
        <taxon>Pseudomonadati</taxon>
        <taxon>Pseudomonadota</taxon>
        <taxon>Betaproteobacteria</taxon>
        <taxon>Burkholderiales</taxon>
        <taxon>Burkholderiaceae</taxon>
        <taxon>Pandoraea</taxon>
    </lineage>
</organism>
<evidence type="ECO:0000313" key="2">
    <source>
        <dbReference type="Proteomes" id="UP000035050"/>
    </source>
</evidence>
<evidence type="ECO:0000313" key="1">
    <source>
        <dbReference type="EMBL" id="AKK24966.1"/>
    </source>
</evidence>
<dbReference type="EMBL" id="CP011519">
    <property type="protein sequence ID" value="AKK24966.1"/>
    <property type="molecule type" value="Genomic_DNA"/>
</dbReference>
<dbReference type="AlphaFoldDB" id="A0A0G3IGH7"/>
<name>A0A0G3IGH7_9BURK</name>
<sequence>MDHPITVEQVLLAKRTAMERFFFIPAAEDNDNGFDRLMTMRSKDEIDAASKTHGSGWGGIYLEESWQGHELENIQKWVFKDAIRLISVMCRVSPEVALDELRKHRSEGLDCDEEMRAHRDVEGVLYESSRLGVRGEYKH</sequence>
<dbReference type="KEGG" id="pox:MB84_29815"/>
<dbReference type="RefSeq" id="WP_052654710.1">
    <property type="nucleotide sequence ID" value="NZ_CP011519.2"/>
</dbReference>
<keyword evidence="1" id="KW-0614">Plasmid</keyword>